<dbReference type="KEGG" id="nhu:H0264_24070"/>
<gene>
    <name evidence="4" type="ORF">H0264_24070</name>
</gene>
<dbReference type="Gene3D" id="2.120.10.30">
    <property type="entry name" value="TolB, C-terminal domain"/>
    <property type="match status" value="1"/>
</dbReference>
<evidence type="ECO:0000256" key="2">
    <source>
        <dbReference type="ARBA" id="ARBA00022801"/>
    </source>
</evidence>
<dbReference type="AlphaFoldDB" id="A0A7D6VAV5"/>
<reference evidence="4 5" key="1">
    <citation type="submission" date="2020-07" db="EMBL/GenBank/DDBJ databases">
        <authorList>
            <person name="Zhuang K."/>
            <person name="Ran Y."/>
        </authorList>
    </citation>
    <scope>NUCLEOTIDE SEQUENCE [LARGE SCALE GENOMIC DNA]</scope>
    <source>
        <strain evidence="4 5">WCH-YHL-001</strain>
    </source>
</reference>
<dbReference type="Proteomes" id="UP000515512">
    <property type="component" value="Chromosome"/>
</dbReference>
<dbReference type="Pfam" id="PF08450">
    <property type="entry name" value="SGL"/>
    <property type="match status" value="1"/>
</dbReference>
<accession>A0A7D6VAV5</accession>
<dbReference type="RefSeq" id="WP_181579643.1">
    <property type="nucleotide sequence ID" value="NZ_CP059399.1"/>
</dbReference>
<dbReference type="PANTHER" id="PTHR47572:SF4">
    <property type="entry name" value="LACTONASE DRP35"/>
    <property type="match status" value="1"/>
</dbReference>
<feature type="domain" description="SMP-30/Gluconolactonase/LRE-like region" evidence="3">
    <location>
        <begin position="18"/>
        <end position="255"/>
    </location>
</feature>
<comment type="similarity">
    <text evidence="1">Belongs to the SMP-30/CGR1 family.</text>
</comment>
<evidence type="ECO:0000259" key="3">
    <source>
        <dbReference type="Pfam" id="PF08450"/>
    </source>
</evidence>
<evidence type="ECO:0000256" key="1">
    <source>
        <dbReference type="ARBA" id="ARBA00008853"/>
    </source>
</evidence>
<organism evidence="4 5">
    <name type="scientific">Nocardia huaxiensis</name>
    <dbReference type="NCBI Taxonomy" id="2755382"/>
    <lineage>
        <taxon>Bacteria</taxon>
        <taxon>Bacillati</taxon>
        <taxon>Actinomycetota</taxon>
        <taxon>Actinomycetes</taxon>
        <taxon>Mycobacteriales</taxon>
        <taxon>Nocardiaceae</taxon>
        <taxon>Nocardia</taxon>
    </lineage>
</organism>
<proteinExistence type="inferred from homology"/>
<dbReference type="SUPFAM" id="SSF63829">
    <property type="entry name" value="Calcium-dependent phosphotriesterase"/>
    <property type="match status" value="1"/>
</dbReference>
<name>A0A7D6VAV5_9NOCA</name>
<dbReference type="GO" id="GO:0016787">
    <property type="term" value="F:hydrolase activity"/>
    <property type="evidence" value="ECO:0007669"/>
    <property type="project" value="UniProtKB-KW"/>
</dbReference>
<protein>
    <submittedName>
        <fullName evidence="4">SMP-30/gluconolactonase/LRE family protein</fullName>
    </submittedName>
</protein>
<dbReference type="InterPro" id="IPR011042">
    <property type="entry name" value="6-blade_b-propeller_TolB-like"/>
</dbReference>
<dbReference type="PANTHER" id="PTHR47572">
    <property type="entry name" value="LIPOPROTEIN-RELATED"/>
    <property type="match status" value="1"/>
</dbReference>
<dbReference type="InterPro" id="IPR013658">
    <property type="entry name" value="SGL"/>
</dbReference>
<keyword evidence="5" id="KW-1185">Reference proteome</keyword>
<evidence type="ECO:0000313" key="4">
    <source>
        <dbReference type="EMBL" id="QLY28437.1"/>
    </source>
</evidence>
<dbReference type="EMBL" id="CP059399">
    <property type="protein sequence ID" value="QLY28437.1"/>
    <property type="molecule type" value="Genomic_DNA"/>
</dbReference>
<evidence type="ECO:0000313" key="5">
    <source>
        <dbReference type="Proteomes" id="UP000515512"/>
    </source>
</evidence>
<keyword evidence="2" id="KW-0378">Hydrolase</keyword>
<dbReference type="InterPro" id="IPR051262">
    <property type="entry name" value="SMP-30/CGR1_Lactonase"/>
</dbReference>
<sequence>MPANSAIQPTVLIEGLALGESPRWHEGRLWLADWPAGEVLTVEADGTRTVQLRMEGMPFCFDWLPDGRLLILSNSDGRRLLRREPDGTLGTHADLTALSDHPWNEIVVDAHGNAYLNSIGFDMMSGEPPRPGLLALVTPDGAARTVATGLHFPNGMAITPDGSTVIVAESHAKRVSAFPIRPDGTLGPQRLWAEVDGYPDGICVDAEGAVWTAAMERCVRVHEGGEVTAEVVLDRSPFACMLGGPDGTTLFIVAAEWTGAEGMSATRRTGQVLTARAPAPHAGRP</sequence>